<evidence type="ECO:0000313" key="3">
    <source>
        <dbReference type="Proteomes" id="UP000253769"/>
    </source>
</evidence>
<feature type="signal peptide" evidence="1">
    <location>
        <begin position="1"/>
        <end position="23"/>
    </location>
</feature>
<comment type="caution">
    <text evidence="2">The sequence shown here is derived from an EMBL/GenBank/DDBJ whole genome shotgun (WGS) entry which is preliminary data.</text>
</comment>
<keyword evidence="3" id="KW-1185">Reference proteome</keyword>
<dbReference type="Pfam" id="PF04392">
    <property type="entry name" value="ABC_sub_bind"/>
    <property type="match status" value="1"/>
</dbReference>
<dbReference type="AlphaFoldDB" id="A0A369WD42"/>
<dbReference type="Proteomes" id="UP000253769">
    <property type="component" value="Unassembled WGS sequence"/>
</dbReference>
<protein>
    <submittedName>
        <fullName evidence="2">ABC transporter substrate-binding protein</fullName>
    </submittedName>
</protein>
<keyword evidence="1" id="KW-0732">Signal</keyword>
<dbReference type="RefSeq" id="WP_114696722.1">
    <property type="nucleotide sequence ID" value="NZ_QQOH01000004.1"/>
</dbReference>
<evidence type="ECO:0000313" key="2">
    <source>
        <dbReference type="EMBL" id="RDE19099.1"/>
    </source>
</evidence>
<dbReference type="PANTHER" id="PTHR35271">
    <property type="entry name" value="ABC TRANSPORTER, SUBSTRATE-BINDING LIPOPROTEIN-RELATED"/>
    <property type="match status" value="1"/>
</dbReference>
<sequence length="329" mass="35789">MGRFFRATLFGAGFFLLSQVAAAEPFKVLVVMSYEEQNPWCEEIKQGIDSVLAPSSEISYFYMDTKVDPAGGPAKAEQALAAYQALQPDGVITVDDNAQSMLVVPSLKDKVSTPIMFAGVNAAASKYGYPNSHISGILERAHVRESLAFAKQLFPSIDRACLVTNDVPSGRALQKQVEADRAKYPVPARQFFLASNTAELDKFGESFRQSCDALFVDSLEGIKDAYQQSMTNQQVLSYLKTLYPGPILGGNRYTVEQGAWAAVVKTGQEQGETAAEMLLQAMQGTPVEQIPVTINNKGERIVNVSALKANDVPLKPLVLRGATLVREQP</sequence>
<reference evidence="2 3" key="1">
    <citation type="submission" date="2018-07" db="EMBL/GenBank/DDBJ databases">
        <title>Motiliproteus coralliicola sp. nov., a bacterium isolated from Coral.</title>
        <authorList>
            <person name="Wang G."/>
        </authorList>
    </citation>
    <scope>NUCLEOTIDE SEQUENCE [LARGE SCALE GENOMIC DNA]</scope>
    <source>
        <strain evidence="2 3">C34</strain>
    </source>
</reference>
<organism evidence="2 3">
    <name type="scientific">Motiliproteus coralliicola</name>
    <dbReference type="NCBI Taxonomy" id="2283196"/>
    <lineage>
        <taxon>Bacteria</taxon>
        <taxon>Pseudomonadati</taxon>
        <taxon>Pseudomonadota</taxon>
        <taxon>Gammaproteobacteria</taxon>
        <taxon>Oceanospirillales</taxon>
        <taxon>Oceanospirillaceae</taxon>
        <taxon>Motiliproteus</taxon>
    </lineage>
</organism>
<gene>
    <name evidence="2" type="ORF">DV711_16040</name>
</gene>
<feature type="chain" id="PRO_5016670794" evidence="1">
    <location>
        <begin position="24"/>
        <end position="329"/>
    </location>
</feature>
<proteinExistence type="predicted"/>
<name>A0A369WD42_9GAMM</name>
<dbReference type="OrthoDB" id="6115165at2"/>
<accession>A0A369WD42</accession>
<dbReference type="PANTHER" id="PTHR35271:SF1">
    <property type="entry name" value="ABC TRANSPORTER, SUBSTRATE-BINDING LIPOPROTEIN"/>
    <property type="match status" value="1"/>
</dbReference>
<dbReference type="Gene3D" id="3.40.50.2300">
    <property type="match status" value="2"/>
</dbReference>
<dbReference type="InterPro" id="IPR007487">
    <property type="entry name" value="ABC_transpt-TYRBP-like"/>
</dbReference>
<dbReference type="EMBL" id="QQOH01000004">
    <property type="protein sequence ID" value="RDE19099.1"/>
    <property type="molecule type" value="Genomic_DNA"/>
</dbReference>
<evidence type="ECO:0000256" key="1">
    <source>
        <dbReference type="SAM" id="SignalP"/>
    </source>
</evidence>